<sequence>MKKLVHNCFLQALRCNKLVLGLGLLVMMLCAFEPDDLQNIDIWDTPTNVSVVKCYPNPAISYINFEFPQQIDKDYTLYIYSFVGKKMTELQVTNRKLILPLTGYYRGIYVFQLRDKTGKIIETGKFQVEQ</sequence>
<evidence type="ECO:0000256" key="1">
    <source>
        <dbReference type="SAM" id="SignalP"/>
    </source>
</evidence>
<gene>
    <name evidence="3" type="ORF">SAMN05421788_10148</name>
</gene>
<evidence type="ECO:0000313" key="3">
    <source>
        <dbReference type="EMBL" id="SIS57781.1"/>
    </source>
</evidence>
<feature type="domain" description="Secretion system C-terminal sorting" evidence="2">
    <location>
        <begin position="55"/>
        <end position="121"/>
    </location>
</feature>
<protein>
    <submittedName>
        <fullName evidence="3">Por secretion system C-terminal sorting domain-containing protein</fullName>
    </submittedName>
</protein>
<proteinExistence type="predicted"/>
<feature type="signal peptide" evidence="1">
    <location>
        <begin position="1"/>
        <end position="31"/>
    </location>
</feature>
<dbReference type="Proteomes" id="UP000186917">
    <property type="component" value="Unassembled WGS sequence"/>
</dbReference>
<dbReference type="NCBIfam" id="TIGR04183">
    <property type="entry name" value="Por_Secre_tail"/>
    <property type="match status" value="1"/>
</dbReference>
<organism evidence="3 4">
    <name type="scientific">Filimonas lacunae</name>
    <dbReference type="NCBI Taxonomy" id="477680"/>
    <lineage>
        <taxon>Bacteria</taxon>
        <taxon>Pseudomonadati</taxon>
        <taxon>Bacteroidota</taxon>
        <taxon>Chitinophagia</taxon>
        <taxon>Chitinophagales</taxon>
        <taxon>Chitinophagaceae</taxon>
        <taxon>Filimonas</taxon>
    </lineage>
</organism>
<keyword evidence="4" id="KW-1185">Reference proteome</keyword>
<dbReference type="InterPro" id="IPR026444">
    <property type="entry name" value="Secre_tail"/>
</dbReference>
<dbReference type="Pfam" id="PF18962">
    <property type="entry name" value="Por_Secre_tail"/>
    <property type="match status" value="1"/>
</dbReference>
<keyword evidence="1" id="KW-0732">Signal</keyword>
<dbReference type="OrthoDB" id="667194at2"/>
<accession>A0A1N7K883</accession>
<evidence type="ECO:0000259" key="2">
    <source>
        <dbReference type="Pfam" id="PF18962"/>
    </source>
</evidence>
<dbReference type="EMBL" id="FTOR01000001">
    <property type="protein sequence ID" value="SIS57781.1"/>
    <property type="molecule type" value="Genomic_DNA"/>
</dbReference>
<dbReference type="RefSeq" id="WP_076374522.1">
    <property type="nucleotide sequence ID" value="NZ_AP017422.1"/>
</dbReference>
<name>A0A1N7K883_9BACT</name>
<feature type="chain" id="PRO_5011980866" evidence="1">
    <location>
        <begin position="32"/>
        <end position="130"/>
    </location>
</feature>
<reference evidence="4" key="1">
    <citation type="submission" date="2017-01" db="EMBL/GenBank/DDBJ databases">
        <authorList>
            <person name="Varghese N."/>
            <person name="Submissions S."/>
        </authorList>
    </citation>
    <scope>NUCLEOTIDE SEQUENCE [LARGE SCALE GENOMIC DNA]</scope>
    <source>
        <strain evidence="4">DSM 21054</strain>
    </source>
</reference>
<evidence type="ECO:0000313" key="4">
    <source>
        <dbReference type="Proteomes" id="UP000186917"/>
    </source>
</evidence>
<dbReference type="AlphaFoldDB" id="A0A1N7K883"/>